<dbReference type="PROSITE" id="PS00108">
    <property type="entry name" value="PROTEIN_KINASE_ST"/>
    <property type="match status" value="1"/>
</dbReference>
<evidence type="ECO:0000259" key="7">
    <source>
        <dbReference type="PROSITE" id="PS50011"/>
    </source>
</evidence>
<dbReference type="GO" id="GO:0005524">
    <property type="term" value="F:ATP binding"/>
    <property type="evidence" value="ECO:0007669"/>
    <property type="project" value="UniProtKB-UniRule"/>
</dbReference>
<reference evidence="8 9" key="1">
    <citation type="journal article" date="2007" name="Nat. Biotechnol.">
        <title>Complete genome sequence of the myxobacterium Sorangium cellulosum.</title>
        <authorList>
            <person name="Schneiker S."/>
            <person name="Perlova O."/>
            <person name="Kaiser O."/>
            <person name="Gerth K."/>
            <person name="Alici A."/>
            <person name="Altmeyer M.O."/>
            <person name="Bartels D."/>
            <person name="Bekel T."/>
            <person name="Beyer S."/>
            <person name="Bode E."/>
            <person name="Bode H.B."/>
            <person name="Bolten C.J."/>
            <person name="Choudhuri J.V."/>
            <person name="Doss S."/>
            <person name="Elnakady Y.A."/>
            <person name="Frank B."/>
            <person name="Gaigalat L."/>
            <person name="Goesmann A."/>
            <person name="Groeger C."/>
            <person name="Gross F."/>
            <person name="Jelsbak L."/>
            <person name="Jelsbak L."/>
            <person name="Kalinowski J."/>
            <person name="Kegler C."/>
            <person name="Knauber T."/>
            <person name="Konietzny S."/>
            <person name="Kopp M."/>
            <person name="Krause L."/>
            <person name="Krug D."/>
            <person name="Linke B."/>
            <person name="Mahmud T."/>
            <person name="Martinez-Arias R."/>
            <person name="McHardy A.C."/>
            <person name="Merai M."/>
            <person name="Meyer F."/>
            <person name="Mormann S."/>
            <person name="Munoz-Dorado J."/>
            <person name="Perez J."/>
            <person name="Pradella S."/>
            <person name="Rachid S."/>
            <person name="Raddatz G."/>
            <person name="Rosenau F."/>
            <person name="Rueckert C."/>
            <person name="Sasse F."/>
            <person name="Scharfe M."/>
            <person name="Schuster S.C."/>
            <person name="Suen G."/>
            <person name="Treuner-Lange A."/>
            <person name="Velicer G.J."/>
            <person name="Vorholter F.-J."/>
            <person name="Weissman K.J."/>
            <person name="Welch R.D."/>
            <person name="Wenzel S.C."/>
            <person name="Whitworth D.E."/>
            <person name="Wilhelm S."/>
            <person name="Wittmann C."/>
            <person name="Bloecker H."/>
            <person name="Puehler A."/>
            <person name="Mueller R."/>
        </authorList>
    </citation>
    <scope>NUCLEOTIDE SEQUENCE [LARGE SCALE GENOMIC DNA]</scope>
    <source>
        <strain evidence="9">So ce56</strain>
    </source>
</reference>
<feature type="compositionally biased region" description="Basic and acidic residues" evidence="6">
    <location>
        <begin position="315"/>
        <end position="343"/>
    </location>
</feature>
<dbReference type="InterPro" id="IPR000719">
    <property type="entry name" value="Prot_kinase_dom"/>
</dbReference>
<evidence type="ECO:0000256" key="3">
    <source>
        <dbReference type="ARBA" id="ARBA00022777"/>
    </source>
</evidence>
<name>A9F2M6_SORC5</name>
<keyword evidence="9" id="KW-1185">Reference proteome</keyword>
<feature type="region of interest" description="Disordered" evidence="6">
    <location>
        <begin position="273"/>
        <end position="357"/>
    </location>
</feature>
<dbReference type="OrthoDB" id="9801841at2"/>
<feature type="compositionally biased region" description="Basic and acidic residues" evidence="6">
    <location>
        <begin position="291"/>
        <end position="308"/>
    </location>
</feature>
<dbReference type="GO" id="GO:0004674">
    <property type="term" value="F:protein serine/threonine kinase activity"/>
    <property type="evidence" value="ECO:0007669"/>
    <property type="project" value="UniProtKB-EC"/>
</dbReference>
<sequence>MDQIGEYLVRRLVGEGGMGKVYEGEERLSRRRVALKVLRPELARSEQGRRLFLNEMQILAHLEHPNIVRSLASIEASGELVMVLEYLDGQTLRSVLGAAGRLPWPEAVRIAASVASALAAAHGQQPPVIHRDLKPENIMVQRDGGVKVMDFGIAKVVEAMNQTNTQSVGTLQYMSPEQIDARSIDHRSDLYCLGLILYEALSGSPPFQSASPRELLNLQCTAEPPPLSDDVRSGLPRGVEQLLFQLLEKAPEDRPYLAQDIVDRLEPFQTAVSTPLRTGDRDRASAPLRAVAHDRESAPLRAGDRDRASSPQRTGNRDRASSPQRAGDRDRASVPHRADDPDRASSPGAARVTGGADAPRADTIALVEQIDRPRDVPTRLAIAIIATLSALAGLGTCALRSTNGAPEPPASTATPAAPEGAR</sequence>
<dbReference type="BioCyc" id="SCEL448385:SCE_RS22290-MONOMER"/>
<dbReference type="SMART" id="SM00220">
    <property type="entry name" value="S_TKc"/>
    <property type="match status" value="1"/>
</dbReference>
<evidence type="ECO:0000313" key="9">
    <source>
        <dbReference type="Proteomes" id="UP000002139"/>
    </source>
</evidence>
<protein>
    <submittedName>
        <fullName evidence="8">Protein kinase</fullName>
        <ecNumber evidence="8">2.7.11.1</ecNumber>
    </submittedName>
</protein>
<dbReference type="CDD" id="cd14014">
    <property type="entry name" value="STKc_PknB_like"/>
    <property type="match status" value="1"/>
</dbReference>
<evidence type="ECO:0000256" key="4">
    <source>
        <dbReference type="ARBA" id="ARBA00022840"/>
    </source>
</evidence>
<feature type="region of interest" description="Disordered" evidence="6">
    <location>
        <begin position="399"/>
        <end position="422"/>
    </location>
</feature>
<evidence type="ECO:0000256" key="1">
    <source>
        <dbReference type="ARBA" id="ARBA00022679"/>
    </source>
</evidence>
<dbReference type="PROSITE" id="PS00107">
    <property type="entry name" value="PROTEIN_KINASE_ATP"/>
    <property type="match status" value="1"/>
</dbReference>
<dbReference type="STRING" id="448385.sce4338"/>
<proteinExistence type="predicted"/>
<dbReference type="EC" id="2.7.11.1" evidence="8"/>
<organism evidence="8 9">
    <name type="scientific">Sorangium cellulosum (strain So ce56)</name>
    <name type="common">Polyangium cellulosum (strain So ce56)</name>
    <dbReference type="NCBI Taxonomy" id="448385"/>
    <lineage>
        <taxon>Bacteria</taxon>
        <taxon>Pseudomonadati</taxon>
        <taxon>Myxococcota</taxon>
        <taxon>Polyangia</taxon>
        <taxon>Polyangiales</taxon>
        <taxon>Polyangiaceae</taxon>
        <taxon>Sorangium</taxon>
    </lineage>
</organism>
<dbReference type="AlphaFoldDB" id="A9F2M6"/>
<dbReference type="KEGG" id="scl:sce4338"/>
<dbReference type="Pfam" id="PF00069">
    <property type="entry name" value="Pkinase"/>
    <property type="match status" value="1"/>
</dbReference>
<evidence type="ECO:0000256" key="2">
    <source>
        <dbReference type="ARBA" id="ARBA00022741"/>
    </source>
</evidence>
<evidence type="ECO:0000313" key="8">
    <source>
        <dbReference type="EMBL" id="CAN94501.1"/>
    </source>
</evidence>
<keyword evidence="3 8" id="KW-0418">Kinase</keyword>
<keyword evidence="1 8" id="KW-0808">Transferase</keyword>
<dbReference type="eggNOG" id="COG0515">
    <property type="taxonomic scope" value="Bacteria"/>
</dbReference>
<dbReference type="PANTHER" id="PTHR43289">
    <property type="entry name" value="MITOGEN-ACTIVATED PROTEIN KINASE KINASE KINASE 20-RELATED"/>
    <property type="match status" value="1"/>
</dbReference>
<feature type="binding site" evidence="5">
    <location>
        <position position="36"/>
    </location>
    <ligand>
        <name>ATP</name>
        <dbReference type="ChEBI" id="CHEBI:30616"/>
    </ligand>
</feature>
<evidence type="ECO:0000256" key="6">
    <source>
        <dbReference type="SAM" id="MobiDB-lite"/>
    </source>
</evidence>
<dbReference type="SUPFAM" id="SSF56112">
    <property type="entry name" value="Protein kinase-like (PK-like)"/>
    <property type="match status" value="1"/>
</dbReference>
<gene>
    <name evidence="8" type="ordered locus">sce4338</name>
</gene>
<keyword evidence="2 5" id="KW-0547">Nucleotide-binding</keyword>
<evidence type="ECO:0000256" key="5">
    <source>
        <dbReference type="PROSITE-ProRule" id="PRU10141"/>
    </source>
</evidence>
<dbReference type="InterPro" id="IPR008271">
    <property type="entry name" value="Ser/Thr_kinase_AS"/>
</dbReference>
<dbReference type="RefSeq" id="WP_012236970.1">
    <property type="nucleotide sequence ID" value="NC_010162.1"/>
</dbReference>
<dbReference type="PROSITE" id="PS50011">
    <property type="entry name" value="PROTEIN_KINASE_DOM"/>
    <property type="match status" value="1"/>
</dbReference>
<dbReference type="PANTHER" id="PTHR43289:SF34">
    <property type="entry name" value="SERINE_THREONINE-PROTEIN KINASE YBDM-RELATED"/>
    <property type="match status" value="1"/>
</dbReference>
<dbReference type="Gene3D" id="1.10.510.10">
    <property type="entry name" value="Transferase(Phosphotransferase) domain 1"/>
    <property type="match status" value="1"/>
</dbReference>
<dbReference type="Proteomes" id="UP000002139">
    <property type="component" value="Chromosome"/>
</dbReference>
<dbReference type="InterPro" id="IPR017441">
    <property type="entry name" value="Protein_kinase_ATP_BS"/>
</dbReference>
<keyword evidence="4 5" id="KW-0067">ATP-binding</keyword>
<accession>A9F2M6</accession>
<dbReference type="Gene3D" id="3.30.200.20">
    <property type="entry name" value="Phosphorylase Kinase, domain 1"/>
    <property type="match status" value="1"/>
</dbReference>
<dbReference type="EMBL" id="AM746676">
    <property type="protein sequence ID" value="CAN94501.1"/>
    <property type="molecule type" value="Genomic_DNA"/>
</dbReference>
<dbReference type="InterPro" id="IPR011009">
    <property type="entry name" value="Kinase-like_dom_sf"/>
</dbReference>
<feature type="domain" description="Protein kinase" evidence="7">
    <location>
        <begin position="7"/>
        <end position="269"/>
    </location>
</feature>
<dbReference type="HOGENOM" id="CLU_701888_0_0_7"/>
<feature type="compositionally biased region" description="Low complexity" evidence="6">
    <location>
        <begin position="410"/>
        <end position="422"/>
    </location>
</feature>